<feature type="domain" description="Histidine kinase" evidence="4">
    <location>
        <begin position="1041"/>
        <end position="1272"/>
    </location>
</feature>
<reference evidence="6" key="3">
    <citation type="submission" date="2019-09" db="EMBL/GenBank/DDBJ databases">
        <title>Co-occurence of chitin degradation, pigmentation and bioactivity in marine Pseudoalteromonas.</title>
        <authorList>
            <person name="Sonnenschein E.C."/>
            <person name="Bech P.K."/>
        </authorList>
    </citation>
    <scope>NUCLEOTIDE SEQUENCE</scope>
    <source>
        <strain evidence="6">S2231</strain>
    </source>
</reference>
<dbReference type="InterPro" id="IPR004358">
    <property type="entry name" value="Sig_transdc_His_kin-like_C"/>
</dbReference>
<reference evidence="7 8" key="2">
    <citation type="submission" date="2019-06" db="EMBL/GenBank/DDBJ databases">
        <title>Co-occurence of chitin degradation, pigmentation and bioactivity in marine Pseudoalteromonas.</title>
        <authorList>
            <person name="Sonnenschein E.C."/>
            <person name="Bech P.K."/>
        </authorList>
    </citation>
    <scope>NUCLEOTIDE SEQUENCE [LARGE SCALE GENOMIC DNA]</scope>
    <source>
        <strain evidence="8">S2231</strain>
        <strain evidence="5 7">S2233</strain>
    </source>
</reference>
<reference evidence="6 8" key="1">
    <citation type="submission" date="2017-12" db="EMBL/GenBank/DDBJ databases">
        <authorList>
            <person name="Paulsen S."/>
            <person name="Gram L.K."/>
        </authorList>
    </citation>
    <scope>NUCLEOTIDE SEQUENCE [LARGE SCALE GENOMIC DNA]</scope>
    <source>
        <strain evidence="6 8">S2231</strain>
        <strain evidence="5">S2233</strain>
    </source>
</reference>
<dbReference type="PRINTS" id="PR00344">
    <property type="entry name" value="BCTRLSENSOR"/>
</dbReference>
<dbReference type="Pfam" id="PF13185">
    <property type="entry name" value="GAF_2"/>
    <property type="match status" value="1"/>
</dbReference>
<dbReference type="SMART" id="SM00387">
    <property type="entry name" value="HATPase_c"/>
    <property type="match status" value="1"/>
</dbReference>
<dbReference type="SUPFAM" id="SSF55781">
    <property type="entry name" value="GAF domain-like"/>
    <property type="match status" value="1"/>
</dbReference>
<sequence>MKRKPVHIRSFAWMKSRYVNIVLTAMLRFTLAVGVLGYASASPLVHYPFSQPVFQNIDDEEQIINGVVTSGLVSQNGVLWLTTQSGLVEYDGYHFSRYKHKKDDLNSLPGMYIFSIAEQHNGLIWLATRSNGLASLNPKNGKITRINTTTLPAKLSSDSLRSVFVDSQQAVWVGHDKGVNKLDPTGKTSQQYPLPHNLKGVTYSIFEPSPNVIWISGTYGIVEIKNNIAQPIEAVAHLNVRDIIADNQGNYWISTHRGMWIWDGKTRVTAPKNIPPAAQKSYFRNAVLADDGTIWASNYGKGIWLFDADSQTFLRQFVHDPSNISSLTFNDLGKIIKGPDNSLWVGSWGGGLQRLDLNSTGHFAHIRHSLMTDIGLSNGNIRAVATLDNGHWVFGSKNGGIDVFDPSKGKIAHISHTSTGEELTSVISLTQDSNGRVWAGTHAQGLMLLDIPNNVAVAQNIEGLQSVSLFRLLAMRDGRIAVGANRGACVIDADLTRCDFINKPDNQPLLDSITNLYEDKFGNLWVACHLGLFRLKPSATLFEQFSAHNSNISNNYVLGMITNKKDGLYVITSTGFDEILDANADNPQFLDRQHTMNLGAAKPGGNALVDKSGRLWSGATILEFDKRKLHQYGADEGADIGTAWLGSFAQSHNNTMLFGGTRGVLVVEPNGYEAPVHNSKIVIRKWLQGGKTVTVPTNTVPILESNGRAFSAQIAAIDLVYAKHITYEYRLDGLDTEWQTLDENSRWISFTNLTPGRYQLEVRAKYNVVSGNIAPLTLPIRVMPAFWQTQWFKLLVALSIILLISALFKWRIDIVKARAKYLETLVGQRTQELAAINKIGRQFTSHLTLDEVFHDIYEHMAGIACADTFGIGLIDSDREHLIFEFATEQGVRFDTYKRSLDNRGQLAVHCAIKNQSILISNYDQQFDLYHPNPDSAKHTLSNGQTGAQAVSMIYVPMSIQKQVIGVIGMQSFRENSYSKNDITILETLASYAAIALANAKSHQNLIEVHDQLKVSVDQLKATQEKLVMQEKMASLGHLVAGVAHQVNTPLGISMTALSTLDESFKALEDDFNNNQLKRQTLEGFIDRYQQAHALMTPNLHKTAELIQQFKQVAASSNDTQVSHINLPELCNQVIAVAATQAKSQNVTLCLDTQTPQVIYANTNSLNQVLLILINNALQHAFKSQSNKEIRLSYYISDQRLIIRCQDNGQGISPERIDKIFDPFFTTSIEDGAIGLGLSIAYNIVHQHFNGTIKCFSELNRGTLVEVTLPTDTLLQKPAS</sequence>
<dbReference type="InterPro" id="IPR015943">
    <property type="entry name" value="WD40/YVTN_repeat-like_dom_sf"/>
</dbReference>
<dbReference type="Pfam" id="PF02518">
    <property type="entry name" value="HATPase_c"/>
    <property type="match status" value="1"/>
</dbReference>
<dbReference type="Gene3D" id="2.60.40.10">
    <property type="entry name" value="Immunoglobulins"/>
    <property type="match status" value="1"/>
</dbReference>
<dbReference type="Proteomes" id="UP000305730">
    <property type="component" value="Unassembled WGS sequence"/>
</dbReference>
<evidence type="ECO:0000313" key="7">
    <source>
        <dbReference type="Proteomes" id="UP000305730"/>
    </source>
</evidence>
<dbReference type="InterPro" id="IPR011123">
    <property type="entry name" value="Y_Y_Y"/>
</dbReference>
<dbReference type="SUPFAM" id="SSF63829">
    <property type="entry name" value="Calcium-dependent phosphotriesterase"/>
    <property type="match status" value="2"/>
</dbReference>
<evidence type="ECO:0000259" key="4">
    <source>
        <dbReference type="PROSITE" id="PS50109"/>
    </source>
</evidence>
<evidence type="ECO:0000313" key="8">
    <source>
        <dbReference type="Proteomes" id="UP000307706"/>
    </source>
</evidence>
<dbReference type="InterPro" id="IPR003594">
    <property type="entry name" value="HATPase_dom"/>
</dbReference>
<dbReference type="Gene3D" id="3.30.450.40">
    <property type="match status" value="1"/>
</dbReference>
<dbReference type="InterPro" id="IPR013783">
    <property type="entry name" value="Ig-like_fold"/>
</dbReference>
<dbReference type="RefSeq" id="WP_138597456.1">
    <property type="nucleotide sequence ID" value="NZ_PNCK01000047.1"/>
</dbReference>
<dbReference type="PANTHER" id="PTHR43547:SF2">
    <property type="entry name" value="HYBRID SIGNAL TRANSDUCTION HISTIDINE KINASE C"/>
    <property type="match status" value="1"/>
</dbReference>
<protein>
    <recommendedName>
        <fullName evidence="2">histidine kinase</fullName>
        <ecNumber evidence="2">2.7.13.3</ecNumber>
    </recommendedName>
</protein>
<dbReference type="AlphaFoldDB" id="A0A5S3XTS3"/>
<dbReference type="EMBL" id="PNCL01000023">
    <property type="protein sequence ID" value="TMP60599.1"/>
    <property type="molecule type" value="Genomic_DNA"/>
</dbReference>
<evidence type="ECO:0000256" key="3">
    <source>
        <dbReference type="ARBA" id="ARBA00022553"/>
    </source>
</evidence>
<evidence type="ECO:0000256" key="2">
    <source>
        <dbReference type="ARBA" id="ARBA00012438"/>
    </source>
</evidence>
<dbReference type="SMART" id="SM00065">
    <property type="entry name" value="GAF"/>
    <property type="match status" value="1"/>
</dbReference>
<keyword evidence="3" id="KW-0597">Phosphoprotein</keyword>
<proteinExistence type="predicted"/>
<organism evidence="6 8">
    <name type="scientific">Pseudoalteromonas citrea</name>
    <dbReference type="NCBI Taxonomy" id="43655"/>
    <lineage>
        <taxon>Bacteria</taxon>
        <taxon>Pseudomonadati</taxon>
        <taxon>Pseudomonadota</taxon>
        <taxon>Gammaproteobacteria</taxon>
        <taxon>Alteromonadales</taxon>
        <taxon>Pseudoalteromonadaceae</taxon>
        <taxon>Pseudoalteromonas</taxon>
    </lineage>
</organism>
<dbReference type="Gene3D" id="2.130.10.10">
    <property type="entry name" value="YVTN repeat-like/Quinoprotein amine dehydrogenase"/>
    <property type="match status" value="3"/>
</dbReference>
<dbReference type="Pfam" id="PF07495">
    <property type="entry name" value="Y_Y_Y"/>
    <property type="match status" value="1"/>
</dbReference>
<dbReference type="Gene3D" id="1.10.287.130">
    <property type="match status" value="1"/>
</dbReference>
<dbReference type="InterPro" id="IPR029016">
    <property type="entry name" value="GAF-like_dom_sf"/>
</dbReference>
<dbReference type="SUPFAM" id="SSF55874">
    <property type="entry name" value="ATPase domain of HSP90 chaperone/DNA topoisomerase II/histidine kinase"/>
    <property type="match status" value="1"/>
</dbReference>
<dbReference type="PANTHER" id="PTHR43547">
    <property type="entry name" value="TWO-COMPONENT HISTIDINE KINASE"/>
    <property type="match status" value="1"/>
</dbReference>
<comment type="catalytic activity">
    <reaction evidence="1">
        <text>ATP + protein L-histidine = ADP + protein N-phospho-L-histidine.</text>
        <dbReference type="EC" id="2.7.13.3"/>
    </reaction>
</comment>
<gene>
    <name evidence="6" type="ORF">CWB96_06425</name>
    <name evidence="5" type="ORF">CWB97_13735</name>
</gene>
<dbReference type="GO" id="GO:0000155">
    <property type="term" value="F:phosphorelay sensor kinase activity"/>
    <property type="evidence" value="ECO:0007669"/>
    <property type="project" value="TreeGrafter"/>
</dbReference>
<dbReference type="InterPro" id="IPR005467">
    <property type="entry name" value="His_kinase_dom"/>
</dbReference>
<dbReference type="Gene3D" id="3.30.565.10">
    <property type="entry name" value="Histidine kinase-like ATPase, C-terminal domain"/>
    <property type="match status" value="1"/>
</dbReference>
<evidence type="ECO:0000256" key="1">
    <source>
        <dbReference type="ARBA" id="ARBA00000085"/>
    </source>
</evidence>
<dbReference type="EC" id="2.7.13.3" evidence="2"/>
<dbReference type="Proteomes" id="UP000307706">
    <property type="component" value="Unassembled WGS sequence"/>
</dbReference>
<keyword evidence="7" id="KW-1185">Reference proteome</keyword>
<accession>A0A5S3XTS3</accession>
<dbReference type="InterPro" id="IPR003018">
    <property type="entry name" value="GAF"/>
</dbReference>
<evidence type="ECO:0000313" key="5">
    <source>
        <dbReference type="EMBL" id="TMP41822.1"/>
    </source>
</evidence>
<comment type="caution">
    <text evidence="6">The sequence shown here is derived from an EMBL/GenBank/DDBJ whole genome shotgun (WGS) entry which is preliminary data.</text>
</comment>
<dbReference type="OrthoDB" id="9772100at2"/>
<dbReference type="PROSITE" id="PS50109">
    <property type="entry name" value="HIS_KIN"/>
    <property type="match status" value="1"/>
</dbReference>
<dbReference type="InterPro" id="IPR036890">
    <property type="entry name" value="HATPase_C_sf"/>
</dbReference>
<dbReference type="EMBL" id="PNCK01000047">
    <property type="protein sequence ID" value="TMP41822.1"/>
    <property type="molecule type" value="Genomic_DNA"/>
</dbReference>
<evidence type="ECO:0000313" key="6">
    <source>
        <dbReference type="EMBL" id="TMP60599.1"/>
    </source>
</evidence>
<name>A0A5S3XTS3_9GAMM</name>